<proteinExistence type="predicted"/>
<dbReference type="InterPro" id="IPR001387">
    <property type="entry name" value="Cro/C1-type_HTH"/>
</dbReference>
<protein>
    <recommendedName>
        <fullName evidence="1">HTH cro/C1-type domain-containing protein</fullName>
    </recommendedName>
</protein>
<organism evidence="2 3">
    <name type="scientific">Amycolatopsis albispora</name>
    <dbReference type="NCBI Taxonomy" id="1804986"/>
    <lineage>
        <taxon>Bacteria</taxon>
        <taxon>Bacillati</taxon>
        <taxon>Actinomycetota</taxon>
        <taxon>Actinomycetes</taxon>
        <taxon>Pseudonocardiales</taxon>
        <taxon>Pseudonocardiaceae</taxon>
        <taxon>Amycolatopsis</taxon>
    </lineage>
</organism>
<dbReference type="RefSeq" id="WP_162788557.1">
    <property type="nucleotide sequence ID" value="NZ_CP015163.1"/>
</dbReference>
<gene>
    <name evidence="2" type="ORF">A4R43_22490</name>
</gene>
<dbReference type="CDD" id="cd00093">
    <property type="entry name" value="HTH_XRE"/>
    <property type="match status" value="1"/>
</dbReference>
<reference evidence="2 3" key="1">
    <citation type="submission" date="2016-04" db="EMBL/GenBank/DDBJ databases">
        <title>Complete genome sequence and analysis of deep-sea sediment isolate, Amycolatopsis sp. WP1.</title>
        <authorList>
            <person name="Wang H."/>
            <person name="Chen S."/>
            <person name="Wu Q."/>
        </authorList>
    </citation>
    <scope>NUCLEOTIDE SEQUENCE [LARGE SCALE GENOMIC DNA]</scope>
    <source>
        <strain evidence="2 3">WP1</strain>
    </source>
</reference>
<dbReference type="SMART" id="SM00530">
    <property type="entry name" value="HTH_XRE"/>
    <property type="match status" value="1"/>
</dbReference>
<dbReference type="Pfam" id="PF13560">
    <property type="entry name" value="HTH_31"/>
    <property type="match status" value="1"/>
</dbReference>
<dbReference type="Gene3D" id="1.10.260.40">
    <property type="entry name" value="lambda repressor-like DNA-binding domains"/>
    <property type="match status" value="1"/>
</dbReference>
<dbReference type="AlphaFoldDB" id="A0A344LA47"/>
<keyword evidence="3" id="KW-1185">Reference proteome</keyword>
<evidence type="ECO:0000313" key="2">
    <source>
        <dbReference type="EMBL" id="AXB44921.1"/>
    </source>
</evidence>
<dbReference type="SUPFAM" id="SSF47413">
    <property type="entry name" value="lambda repressor-like DNA-binding domains"/>
    <property type="match status" value="1"/>
</dbReference>
<feature type="domain" description="HTH cro/C1-type" evidence="1">
    <location>
        <begin position="16"/>
        <end position="70"/>
    </location>
</feature>
<evidence type="ECO:0000259" key="1">
    <source>
        <dbReference type="PROSITE" id="PS50943"/>
    </source>
</evidence>
<evidence type="ECO:0000313" key="3">
    <source>
        <dbReference type="Proteomes" id="UP000250434"/>
    </source>
</evidence>
<dbReference type="InterPro" id="IPR010982">
    <property type="entry name" value="Lambda_DNA-bd_dom_sf"/>
</dbReference>
<dbReference type="EMBL" id="CP015163">
    <property type="protein sequence ID" value="AXB44921.1"/>
    <property type="molecule type" value="Genomic_DNA"/>
</dbReference>
<dbReference type="KEGG" id="aab:A4R43_22490"/>
<name>A0A344LA47_9PSEU</name>
<dbReference type="PROSITE" id="PS50943">
    <property type="entry name" value="HTH_CROC1"/>
    <property type="match status" value="1"/>
</dbReference>
<dbReference type="Proteomes" id="UP000250434">
    <property type="component" value="Chromosome"/>
</dbReference>
<accession>A0A344LA47</accession>
<sequence>MRHTLDVQVPDLGPVIRAARVAAGLTLRSAGARIGYSASTLSRVETGHQQPDLAMLWRLVELYGLSPSRVGLSTVTGTDNGSADGDGMRRRLLLAGVLGSAATALLHPEPTGKPVSVAGLRARIHTAQGDYLACRYAQVTTALPGLLQDAQVLVHEAKADTKSAAWTLLAYAYRHTAWLALRLGDEGLASGMAHQLLTAARAADDPLVAADAAQLGAVLLRRSGEPGGAAELVTGVADRLHAGLAEQADRAHAEHAAAFGGLLAAAAYTAATDSDRARAVTLYAEATSATQGIQVPAGSLTQTAAEARFLPLYGVSIARALGDYGTAIERARAIRPETITIPERRARYWQEVAQAWHGWGKPEAAFRAVRQVERCAPQELNRPWARQLTRELLGAPRANPLPGLREFAARVGVT</sequence>
<dbReference type="GO" id="GO:0003677">
    <property type="term" value="F:DNA binding"/>
    <property type="evidence" value="ECO:0007669"/>
    <property type="project" value="InterPro"/>
</dbReference>